<sequence precursor="true">MKRSISRLHVSLRLLPVAVFAATGFQGAASAETCAAFKWPVAADLTLMAAPEAVTVASGGAIASVPSKAIQLQLEPSPGIKFPAASGIKKQAIPQNNFSGWFKIDAIAKPGLYQITIPDHSWIDVVQNDELVQSTAFSGDPECKTLRKSVQFELGSGPVIVQIGGSAEKSMKLTVREADKK</sequence>
<dbReference type="STRING" id="582899.Hden_0226"/>
<feature type="signal peptide" evidence="1">
    <location>
        <begin position="1"/>
        <end position="21"/>
    </location>
</feature>
<evidence type="ECO:0000313" key="2">
    <source>
        <dbReference type="EMBL" id="ADJ22051.1"/>
    </source>
</evidence>
<dbReference type="KEGG" id="hdn:Hden_0226"/>
<evidence type="ECO:0000313" key="3">
    <source>
        <dbReference type="Proteomes" id="UP000002033"/>
    </source>
</evidence>
<dbReference type="HOGENOM" id="CLU_114847_0_0_5"/>
<gene>
    <name evidence="2" type="ordered locus">Hden_0226</name>
</gene>
<name>D8JQP9_HYPDA</name>
<dbReference type="OrthoDB" id="7376020at2"/>
<evidence type="ECO:0000256" key="1">
    <source>
        <dbReference type="SAM" id="SignalP"/>
    </source>
</evidence>
<organism evidence="2 3">
    <name type="scientific">Hyphomicrobium denitrificans (strain ATCC 51888 / DSM 1869 / NCIMB 11706 / TK 0415)</name>
    <dbReference type="NCBI Taxonomy" id="582899"/>
    <lineage>
        <taxon>Bacteria</taxon>
        <taxon>Pseudomonadati</taxon>
        <taxon>Pseudomonadota</taxon>
        <taxon>Alphaproteobacteria</taxon>
        <taxon>Hyphomicrobiales</taxon>
        <taxon>Hyphomicrobiaceae</taxon>
        <taxon>Hyphomicrobium</taxon>
    </lineage>
</organism>
<dbReference type="eggNOG" id="ENOG503306E">
    <property type="taxonomic scope" value="Bacteria"/>
</dbReference>
<feature type="chain" id="PRO_5003116133" evidence="1">
    <location>
        <begin position="22"/>
        <end position="181"/>
    </location>
</feature>
<accession>D8JQP9</accession>
<keyword evidence="3" id="KW-1185">Reference proteome</keyword>
<protein>
    <submittedName>
        <fullName evidence="2">Uncharacterized protein</fullName>
    </submittedName>
</protein>
<dbReference type="AlphaFoldDB" id="D8JQP9"/>
<reference evidence="3" key="1">
    <citation type="journal article" date="2011" name="J. Bacteriol.">
        <title>Genome sequences of eight morphologically diverse alphaproteobacteria.</title>
        <authorList>
            <consortium name="US DOE Joint Genome Institute"/>
            <person name="Brown P.J."/>
            <person name="Kysela D.T."/>
            <person name="Buechlein A."/>
            <person name="Hemmerich C."/>
            <person name="Brun Y.V."/>
        </authorList>
    </citation>
    <scope>NUCLEOTIDE SEQUENCE [LARGE SCALE GENOMIC DNA]</scope>
    <source>
        <strain evidence="3">ATCC 51888 / DSM 1869 / NCIB 11706 / TK 0415</strain>
    </source>
</reference>
<dbReference type="Proteomes" id="UP000002033">
    <property type="component" value="Chromosome"/>
</dbReference>
<keyword evidence="1" id="KW-0732">Signal</keyword>
<dbReference type="EMBL" id="CP002083">
    <property type="protein sequence ID" value="ADJ22051.1"/>
    <property type="molecule type" value="Genomic_DNA"/>
</dbReference>
<proteinExistence type="predicted"/>